<evidence type="ECO:0000313" key="7">
    <source>
        <dbReference type="Proteomes" id="UP000617402"/>
    </source>
</evidence>
<keyword evidence="6" id="KW-0378">Hydrolase</keyword>
<comment type="caution">
    <text evidence="6">The sequence shown here is derived from an EMBL/GenBank/DDBJ whole genome shotgun (WGS) entry which is preliminary data.</text>
</comment>
<dbReference type="InterPro" id="IPR044946">
    <property type="entry name" value="Restrct_endonuc_typeI_TRD_sf"/>
</dbReference>
<accession>A0ABR7T8Q1</accession>
<keyword evidence="2" id="KW-0680">Restriction system</keyword>
<name>A0ABR7T8Q1_HELCL</name>
<keyword evidence="3" id="KW-0238">DNA-binding</keyword>
<feature type="domain" description="Type I restriction modification DNA specificity" evidence="5">
    <location>
        <begin position="93"/>
        <end position="191"/>
    </location>
</feature>
<dbReference type="InterPro" id="IPR000055">
    <property type="entry name" value="Restrct_endonuc_typeI_TRD"/>
</dbReference>
<protein>
    <submittedName>
        <fullName evidence="6">Restriction endonuclease subunit S</fullName>
    </submittedName>
</protein>
<reference evidence="6 7" key="1">
    <citation type="submission" date="2020-07" db="EMBL/GenBank/DDBJ databases">
        <title>Draft whole-genome sequence of Heliobacterium chlorum DSM 3682, type strain.</title>
        <authorList>
            <person name="Kyndt J.A."/>
            <person name="Meyer T.E."/>
            <person name="Imhoff J.F."/>
        </authorList>
    </citation>
    <scope>NUCLEOTIDE SEQUENCE [LARGE SCALE GENOMIC DNA]</scope>
    <source>
        <strain evidence="6 7">DSM 3682</strain>
    </source>
</reference>
<evidence type="ECO:0000313" key="6">
    <source>
        <dbReference type="EMBL" id="MBC9786532.1"/>
    </source>
</evidence>
<gene>
    <name evidence="6" type="ORF">H1S01_18925</name>
</gene>
<feature type="domain" description="Type I restriction modification DNA specificity" evidence="5">
    <location>
        <begin position="283"/>
        <end position="411"/>
    </location>
</feature>
<evidence type="ECO:0000256" key="1">
    <source>
        <dbReference type="ARBA" id="ARBA00010923"/>
    </source>
</evidence>
<dbReference type="Gene3D" id="3.90.220.20">
    <property type="entry name" value="DNA methylase specificity domains"/>
    <property type="match status" value="2"/>
</dbReference>
<dbReference type="GO" id="GO:0004519">
    <property type="term" value="F:endonuclease activity"/>
    <property type="evidence" value="ECO:0007669"/>
    <property type="project" value="UniProtKB-KW"/>
</dbReference>
<comment type="similarity">
    <text evidence="1">Belongs to the type-I restriction system S methylase family.</text>
</comment>
<keyword evidence="6" id="KW-0540">Nuclease</keyword>
<evidence type="ECO:0000256" key="4">
    <source>
        <dbReference type="ARBA" id="ARBA00038652"/>
    </source>
</evidence>
<dbReference type="Proteomes" id="UP000617402">
    <property type="component" value="Unassembled WGS sequence"/>
</dbReference>
<dbReference type="EMBL" id="JACVHF010000044">
    <property type="protein sequence ID" value="MBC9786532.1"/>
    <property type="molecule type" value="Genomic_DNA"/>
</dbReference>
<comment type="subunit">
    <text evidence="4">The methyltransferase is composed of M and S polypeptides.</text>
</comment>
<dbReference type="SUPFAM" id="SSF116734">
    <property type="entry name" value="DNA methylase specificity domain"/>
    <property type="match status" value="2"/>
</dbReference>
<organism evidence="6 7">
    <name type="scientific">Heliobacterium chlorum</name>
    <dbReference type="NCBI Taxonomy" id="2698"/>
    <lineage>
        <taxon>Bacteria</taxon>
        <taxon>Bacillati</taxon>
        <taxon>Bacillota</taxon>
        <taxon>Clostridia</taxon>
        <taxon>Eubacteriales</taxon>
        <taxon>Heliobacteriaceae</taxon>
        <taxon>Heliobacterium</taxon>
    </lineage>
</organism>
<dbReference type="InterPro" id="IPR051212">
    <property type="entry name" value="Type-I_RE_S_subunit"/>
</dbReference>
<evidence type="ECO:0000259" key="5">
    <source>
        <dbReference type="Pfam" id="PF01420"/>
    </source>
</evidence>
<dbReference type="PANTHER" id="PTHR43140:SF1">
    <property type="entry name" value="TYPE I RESTRICTION ENZYME ECOKI SPECIFICITY SUBUNIT"/>
    <property type="match status" value="1"/>
</dbReference>
<evidence type="ECO:0000256" key="3">
    <source>
        <dbReference type="ARBA" id="ARBA00023125"/>
    </source>
</evidence>
<keyword evidence="7" id="KW-1185">Reference proteome</keyword>
<dbReference type="Pfam" id="PF01420">
    <property type="entry name" value="Methylase_S"/>
    <property type="match status" value="2"/>
</dbReference>
<evidence type="ECO:0000256" key="2">
    <source>
        <dbReference type="ARBA" id="ARBA00022747"/>
    </source>
</evidence>
<sequence length="460" mass="53064">MAKKKKLSSDDLINQAIMKDDEVPFGLPNNWVWTRIKSITLPMTTTKPDKEYFKYIDIDAIDNRNQIIKDFKTIETASAPSRATRGLEEGNTLFSMVRPYLRNIAYVHKEYSDCIASTGFYVCKPSRAINSRYLYFLLCSEYVIANLTLLMKGDNSPSIRGTELEEFPIPLAPLPEQKRIVDLIVSLFEKLDRAKELVQIVLDSYENRKSAILHKAFSGELTEKWREENGLGLESWKNILFRDLVYESKLGLVRNINEQSIDFEIKYLKMNNIHKDGYLDLNNLMYVNAPKSEIEAYKLKSGDFLFNTRNSRELVGKNAVYKNTTEEPVLYNNNIMRVRFTKEVISDFVCYYLNSAKGKAELDKIKKVTTNVAAIYAKDLNKIIIPTPSIKEQQEICAILNRLIDKEQNAIELCDVIENIDLMKKSILARAFRGELGTNKPEEESTLELLKEVLRERVEK</sequence>
<dbReference type="RefSeq" id="WP_188041955.1">
    <property type="nucleotide sequence ID" value="NZ_JACVHF010000044.1"/>
</dbReference>
<keyword evidence="6" id="KW-0255">Endonuclease</keyword>
<proteinExistence type="inferred from homology"/>
<dbReference type="PANTHER" id="PTHR43140">
    <property type="entry name" value="TYPE-1 RESTRICTION ENZYME ECOKI SPECIFICITY PROTEIN"/>
    <property type="match status" value="1"/>
</dbReference>